<comment type="caution">
    <text evidence="1">The sequence shown here is derived from an EMBL/GenBank/DDBJ whole genome shotgun (WGS) entry which is preliminary data.</text>
</comment>
<protein>
    <submittedName>
        <fullName evidence="1">Uncharacterized protein</fullName>
    </submittedName>
</protein>
<evidence type="ECO:0000313" key="2">
    <source>
        <dbReference type="Proteomes" id="UP000562984"/>
    </source>
</evidence>
<dbReference type="AlphaFoldDB" id="A0A849AJ95"/>
<dbReference type="EMBL" id="JABEND010000008">
    <property type="protein sequence ID" value="NNG36882.1"/>
    <property type="molecule type" value="Genomic_DNA"/>
</dbReference>
<sequence>MNANTRKTFQSLTSGKAPRDLEWDKFISLWEDIADKVENESGDRLSVTINGHREVFRRPHDGRVSIEDVERARHLLAEHPQTEGGPTPGGTDSVVAVAIDERTARIFTFNIDAQNVQDTEKTMRNPEPDDRHLRKVERQSGNDEKHTMVTFYDEAAKELVDVLNANGQNSFAILGHGKGTSNAGEGLAERIREKHPALRSRLAGVADVDLSAANDAELEQRARAVVGG</sequence>
<organism evidence="1 2">
    <name type="scientific">Nakamurella aerolata</name>
    <dbReference type="NCBI Taxonomy" id="1656892"/>
    <lineage>
        <taxon>Bacteria</taxon>
        <taxon>Bacillati</taxon>
        <taxon>Actinomycetota</taxon>
        <taxon>Actinomycetes</taxon>
        <taxon>Nakamurellales</taxon>
        <taxon>Nakamurellaceae</taxon>
        <taxon>Nakamurella</taxon>
    </lineage>
</organism>
<reference evidence="1 2" key="1">
    <citation type="submission" date="2020-05" db="EMBL/GenBank/DDBJ databases">
        <title>Nakamurella sp. DB0629 isolated from air conditioner.</title>
        <authorList>
            <person name="Kim D.H."/>
            <person name="Kim D.-U."/>
        </authorList>
    </citation>
    <scope>NUCLEOTIDE SEQUENCE [LARGE SCALE GENOMIC DNA]</scope>
    <source>
        <strain evidence="1 2">DB0629</strain>
    </source>
</reference>
<evidence type="ECO:0000313" key="1">
    <source>
        <dbReference type="EMBL" id="NNG36882.1"/>
    </source>
</evidence>
<keyword evidence="2" id="KW-1185">Reference proteome</keyword>
<gene>
    <name evidence="1" type="ORF">HKD39_14415</name>
</gene>
<accession>A0A849AJ95</accession>
<name>A0A849AJ95_9ACTN</name>
<proteinExistence type="predicted"/>
<dbReference type="Proteomes" id="UP000562984">
    <property type="component" value="Unassembled WGS sequence"/>
</dbReference>
<dbReference type="RefSeq" id="WP_171200561.1">
    <property type="nucleotide sequence ID" value="NZ_JABEND010000008.1"/>
</dbReference>